<evidence type="ECO:0000313" key="4">
    <source>
        <dbReference type="EMBL" id="HAF1226175.1"/>
    </source>
</evidence>
<evidence type="ECO:0000313" key="1">
    <source>
        <dbReference type="EMBL" id="EBY3970228.1"/>
    </source>
</evidence>
<proteinExistence type="predicted"/>
<protein>
    <submittedName>
        <fullName evidence="1">Uncharacterized protein</fullName>
    </submittedName>
</protein>
<sequence length="112" mass="12705">MKHRYTRDCPRPVYDDKITDWLNTFDDDDGMMSYPVAIYHGGYIYRIITGHGMSEYVSIRNFLGEIGLVNLIDDTATFRGYDAVLASPEVKTAMADGTFRMTDIPKNTAPVK</sequence>
<comment type="caution">
    <text evidence="1">The sequence shown here is derived from an EMBL/GenBank/DDBJ whole genome shotgun (WGS) entry which is preliminary data.</text>
</comment>
<dbReference type="EMBL" id="DAAWCF010000032">
    <property type="protein sequence ID" value="HAF7357662.1"/>
    <property type="molecule type" value="Genomic_DNA"/>
</dbReference>
<accession>A0A5V7YRD6</accession>
<dbReference type="EMBL" id="AAHNYU010000010">
    <property type="protein sequence ID" value="EBY3970228.1"/>
    <property type="molecule type" value="Genomic_DNA"/>
</dbReference>
<dbReference type="AlphaFoldDB" id="A0A5V7YRD6"/>
<evidence type="ECO:0000313" key="2">
    <source>
        <dbReference type="EMBL" id="HAF0918243.1"/>
    </source>
</evidence>
<reference evidence="2" key="1">
    <citation type="journal article" date="2018" name="Genome Biol.">
        <title>SKESA: strategic k-mer extension for scrupulous assemblies.</title>
        <authorList>
            <person name="Souvorov A."/>
            <person name="Agarwala R."/>
            <person name="Lipman D.J."/>
        </authorList>
    </citation>
    <scope>NUCLEOTIDE SEQUENCE</scope>
    <source>
        <strain evidence="3">09-0160</strain>
        <strain evidence="4">09-6317</strain>
        <strain evidence="2">12-3073</strain>
        <strain evidence="5">12-8086</strain>
    </source>
</reference>
<organism evidence="1">
    <name type="scientific">Salmonella enterica subsp. enterica serovar Java</name>
    <dbReference type="NCBI Taxonomy" id="224729"/>
    <lineage>
        <taxon>Bacteria</taxon>
        <taxon>Pseudomonadati</taxon>
        <taxon>Pseudomonadota</taxon>
        <taxon>Gammaproteobacteria</taxon>
        <taxon>Enterobacterales</taxon>
        <taxon>Enterobacteriaceae</taxon>
        <taxon>Salmonella</taxon>
    </lineage>
</organism>
<reference evidence="2" key="2">
    <citation type="submission" date="2018-07" db="EMBL/GenBank/DDBJ databases">
        <authorList>
            <consortium name="NCBI Pathogen Detection Project"/>
        </authorList>
    </citation>
    <scope>NUCLEOTIDE SEQUENCE</scope>
    <source>
        <strain evidence="3">09-0160</strain>
        <strain evidence="4">09-6317</strain>
        <strain evidence="2">12-3073</strain>
        <strain evidence="5">12-8086</strain>
    </source>
</reference>
<dbReference type="EMBL" id="DAAUBA010000021">
    <property type="protein sequence ID" value="HAF0918243.1"/>
    <property type="molecule type" value="Genomic_DNA"/>
</dbReference>
<name>A0A5V7YRD6_SALEB</name>
<evidence type="ECO:0000313" key="3">
    <source>
        <dbReference type="EMBL" id="HAF1116406.1"/>
    </source>
</evidence>
<evidence type="ECO:0000313" key="5">
    <source>
        <dbReference type="EMBL" id="HAF7357662.1"/>
    </source>
</evidence>
<dbReference type="Proteomes" id="UP000839887">
    <property type="component" value="Unassembled WGS sequence"/>
</dbReference>
<dbReference type="EMBL" id="DAAUDK010000011">
    <property type="protein sequence ID" value="HAF1116406.1"/>
    <property type="molecule type" value="Genomic_DNA"/>
</dbReference>
<reference evidence="1" key="3">
    <citation type="submission" date="2018-09" db="EMBL/GenBank/DDBJ databases">
        <authorList>
            <person name="Ashton P.M."/>
            <person name="Dallman T."/>
            <person name="Nair S."/>
            <person name="De Pinna E."/>
            <person name="Peters T."/>
            <person name="Grant K."/>
        </authorList>
    </citation>
    <scope>NUCLEOTIDE SEQUENCE [LARGE SCALE GENOMIC DNA]</scope>
    <source>
        <strain evidence="1">572315</strain>
    </source>
</reference>
<dbReference type="EMBL" id="DAAUDD010000039">
    <property type="protein sequence ID" value="HAF1226175.1"/>
    <property type="molecule type" value="Genomic_DNA"/>
</dbReference>
<gene>
    <name evidence="1" type="ORF">D4X56_11880</name>
    <name evidence="4" type="ORF">G9C19_003019</name>
    <name evidence="3" type="ORF">G9F91_001829</name>
    <name evidence="2" type="ORF">G9F92_002492</name>
    <name evidence="5" type="ORF">G9X35_002789</name>
</gene>